<evidence type="ECO:0000313" key="2">
    <source>
        <dbReference type="Proteomes" id="UP001054837"/>
    </source>
</evidence>
<evidence type="ECO:0000313" key="1">
    <source>
        <dbReference type="EMBL" id="GIY88078.1"/>
    </source>
</evidence>
<reference evidence="1 2" key="1">
    <citation type="submission" date="2021-06" db="EMBL/GenBank/DDBJ databases">
        <title>Caerostris darwini draft genome.</title>
        <authorList>
            <person name="Kono N."/>
            <person name="Arakawa K."/>
        </authorList>
    </citation>
    <scope>NUCLEOTIDE SEQUENCE [LARGE SCALE GENOMIC DNA]</scope>
</reference>
<keyword evidence="2" id="KW-1185">Reference proteome</keyword>
<name>A0AAV4X0B5_9ARAC</name>
<accession>A0AAV4X0B5</accession>
<dbReference type="Proteomes" id="UP001054837">
    <property type="component" value="Unassembled WGS sequence"/>
</dbReference>
<protein>
    <submittedName>
        <fullName evidence="1">Uncharacterized protein</fullName>
    </submittedName>
</protein>
<gene>
    <name evidence="1" type="ORF">CDAR_108871</name>
</gene>
<dbReference type="EMBL" id="BPLQ01015442">
    <property type="protein sequence ID" value="GIY88078.1"/>
    <property type="molecule type" value="Genomic_DNA"/>
</dbReference>
<sequence length="131" mass="14430">MDQGFYGFSDTFIETEQIFHVSKKGGLGKKEKEGTKNDEGCSKFKGGVCSPLNQGRRLHGRGVRNAGVGGCEEINFKNHPLPCPWRLFKSFTSSVLDPSHLSIKRAHIHPTPPTTPALNYGSVFYGFSDTL</sequence>
<proteinExistence type="predicted"/>
<organism evidence="1 2">
    <name type="scientific">Caerostris darwini</name>
    <dbReference type="NCBI Taxonomy" id="1538125"/>
    <lineage>
        <taxon>Eukaryota</taxon>
        <taxon>Metazoa</taxon>
        <taxon>Ecdysozoa</taxon>
        <taxon>Arthropoda</taxon>
        <taxon>Chelicerata</taxon>
        <taxon>Arachnida</taxon>
        <taxon>Araneae</taxon>
        <taxon>Araneomorphae</taxon>
        <taxon>Entelegynae</taxon>
        <taxon>Araneoidea</taxon>
        <taxon>Araneidae</taxon>
        <taxon>Caerostris</taxon>
    </lineage>
</organism>
<comment type="caution">
    <text evidence="1">The sequence shown here is derived from an EMBL/GenBank/DDBJ whole genome shotgun (WGS) entry which is preliminary data.</text>
</comment>
<dbReference type="AlphaFoldDB" id="A0AAV4X0B5"/>